<dbReference type="GO" id="GO:0005829">
    <property type="term" value="C:cytosol"/>
    <property type="evidence" value="ECO:0007669"/>
    <property type="project" value="UniProtKB-ARBA"/>
</dbReference>
<dbReference type="GO" id="GO:0003746">
    <property type="term" value="F:translation elongation factor activity"/>
    <property type="evidence" value="ECO:0007669"/>
    <property type="project" value="UniProtKB-UniRule"/>
</dbReference>
<dbReference type="InterPro" id="IPR008991">
    <property type="entry name" value="Translation_prot_SH3-like_sf"/>
</dbReference>
<dbReference type="PROSITE" id="PS01275">
    <property type="entry name" value="EFP"/>
    <property type="match status" value="1"/>
</dbReference>
<feature type="domain" description="Elongation factor P C-terminal" evidence="11">
    <location>
        <begin position="129"/>
        <end position="184"/>
    </location>
</feature>
<dbReference type="Gene3D" id="2.40.50.140">
    <property type="entry name" value="Nucleic acid-binding proteins"/>
    <property type="match status" value="2"/>
</dbReference>
<sequence>MISTGELRKGNTLVIDGDLVRVLDFQHVKLGRGSAFVRVQLKNLRTGAITERTFQAGTKFETARLERRTVQYLYNDGENYTFMDTETFDQPTLSADLLGDAVKYLKEGMNIDLLMYGDEPIGVELPTTVELQVVQTDPGVRGDTAAGGSKPARLETGLVVQVPLFINEGDIIRVDTRTGEYIERVG</sequence>
<dbReference type="CDD" id="cd04470">
    <property type="entry name" value="S1_EF-P_repeat_1"/>
    <property type="match status" value="1"/>
</dbReference>
<gene>
    <name evidence="8" type="primary">efp</name>
    <name evidence="13" type="ordered locus">Tter_1660</name>
</gene>
<dbReference type="CDD" id="cd05794">
    <property type="entry name" value="S1_EF-P_repeat_2"/>
    <property type="match status" value="1"/>
</dbReference>
<dbReference type="PANTHER" id="PTHR30053:SF12">
    <property type="entry name" value="ELONGATION FACTOR P (EF-P) FAMILY PROTEIN"/>
    <property type="match status" value="1"/>
</dbReference>
<name>D1CCQ1_THET1</name>
<dbReference type="PANTHER" id="PTHR30053">
    <property type="entry name" value="ELONGATION FACTOR P"/>
    <property type="match status" value="1"/>
</dbReference>
<dbReference type="InterPro" id="IPR020599">
    <property type="entry name" value="Transl_elong_fac_P/YeiP"/>
</dbReference>
<dbReference type="RefSeq" id="WP_012875600.1">
    <property type="nucleotide sequence ID" value="NC_013525.1"/>
</dbReference>
<dbReference type="InterPro" id="IPR011768">
    <property type="entry name" value="Transl_elongation_fac_P"/>
</dbReference>
<dbReference type="KEGG" id="ttr:Tter_1660"/>
<dbReference type="FunFam" id="2.40.50.140:FF:000009">
    <property type="entry name" value="Elongation factor P"/>
    <property type="match status" value="1"/>
</dbReference>
<keyword evidence="6 8" id="KW-0648">Protein biosynthesis</keyword>
<dbReference type="InterPro" id="IPR012340">
    <property type="entry name" value="NA-bd_OB-fold"/>
</dbReference>
<dbReference type="InterPro" id="IPR013852">
    <property type="entry name" value="Transl_elong_P/YeiP_CS"/>
</dbReference>
<evidence type="ECO:0000256" key="3">
    <source>
        <dbReference type="ARBA" id="ARBA00009479"/>
    </source>
</evidence>
<dbReference type="eggNOG" id="COG0231">
    <property type="taxonomic scope" value="Bacteria"/>
</dbReference>
<dbReference type="Proteomes" id="UP000000323">
    <property type="component" value="Chromosome 1"/>
</dbReference>
<evidence type="ECO:0000256" key="4">
    <source>
        <dbReference type="ARBA" id="ARBA00022490"/>
    </source>
</evidence>
<dbReference type="SMART" id="SM00841">
    <property type="entry name" value="Elong-fact-P_C"/>
    <property type="match status" value="1"/>
</dbReference>
<organism evidence="13 14">
    <name type="scientific">Thermobaculum terrenum (strain ATCC BAA-798 / CCMEE 7001 / YNP1)</name>
    <dbReference type="NCBI Taxonomy" id="525904"/>
    <lineage>
        <taxon>Bacteria</taxon>
        <taxon>Bacillati</taxon>
        <taxon>Chloroflexota</taxon>
        <taxon>Chloroflexia</taxon>
        <taxon>Candidatus Thermobaculales</taxon>
        <taxon>Candidatus Thermobaculaceae</taxon>
        <taxon>Thermobaculum</taxon>
    </lineage>
</organism>
<dbReference type="EMBL" id="CP001825">
    <property type="protein sequence ID" value="ACZ42566.1"/>
    <property type="molecule type" value="Genomic_DNA"/>
</dbReference>
<dbReference type="SUPFAM" id="SSF50104">
    <property type="entry name" value="Translation proteins SH3-like domain"/>
    <property type="match status" value="1"/>
</dbReference>
<feature type="domain" description="Translation elongation factor P/YeiP central" evidence="12">
    <location>
        <begin position="67"/>
        <end position="121"/>
    </location>
</feature>
<comment type="function">
    <text evidence="7 8">Involved in peptide bond synthesis. Stimulates efficient translation and peptide-bond synthesis on native or reconstituted 70S ribosomes in vitro. Probably functions indirectly by altering the affinity of the ribosome for aminoacyl-tRNA, thus increasing their reactivity as acceptors for peptidyl transferase.</text>
</comment>
<dbReference type="HOGENOM" id="CLU_074944_0_1_0"/>
<evidence type="ECO:0000256" key="5">
    <source>
        <dbReference type="ARBA" id="ARBA00022768"/>
    </source>
</evidence>
<keyword evidence="14" id="KW-1185">Reference proteome</keyword>
<dbReference type="NCBIfam" id="NF001810">
    <property type="entry name" value="PRK00529.1"/>
    <property type="match status" value="1"/>
</dbReference>
<comment type="subcellular location">
    <subcellularLocation>
        <location evidence="1 8">Cytoplasm</location>
    </subcellularLocation>
</comment>
<dbReference type="HAMAP" id="MF_00141">
    <property type="entry name" value="EF_P"/>
    <property type="match status" value="1"/>
</dbReference>
<evidence type="ECO:0000259" key="11">
    <source>
        <dbReference type="SMART" id="SM00841"/>
    </source>
</evidence>
<dbReference type="FunFam" id="2.40.50.140:FF:000004">
    <property type="entry name" value="Elongation factor P"/>
    <property type="match status" value="1"/>
</dbReference>
<accession>D1CCQ1</accession>
<evidence type="ECO:0000256" key="2">
    <source>
        <dbReference type="ARBA" id="ARBA00004815"/>
    </source>
</evidence>
<keyword evidence="4 8" id="KW-0963">Cytoplasm</keyword>
<evidence type="ECO:0000256" key="1">
    <source>
        <dbReference type="ARBA" id="ARBA00004496"/>
    </source>
</evidence>
<dbReference type="GO" id="GO:0043043">
    <property type="term" value="P:peptide biosynthetic process"/>
    <property type="evidence" value="ECO:0007669"/>
    <property type="project" value="InterPro"/>
</dbReference>
<dbReference type="SUPFAM" id="SSF50249">
    <property type="entry name" value="Nucleic acid-binding proteins"/>
    <property type="match status" value="2"/>
</dbReference>
<evidence type="ECO:0000259" key="12">
    <source>
        <dbReference type="SMART" id="SM01185"/>
    </source>
</evidence>
<evidence type="ECO:0000256" key="10">
    <source>
        <dbReference type="RuleBase" id="RU004389"/>
    </source>
</evidence>
<dbReference type="STRING" id="525904.Tter_1660"/>
<protein>
    <recommendedName>
        <fullName evidence="8 9">Elongation factor P</fullName>
        <shortName evidence="8">EF-P</shortName>
    </recommendedName>
</protein>
<evidence type="ECO:0000256" key="8">
    <source>
        <dbReference type="HAMAP-Rule" id="MF_00141"/>
    </source>
</evidence>
<dbReference type="InterPro" id="IPR001059">
    <property type="entry name" value="Transl_elong_P/YeiP_cen"/>
</dbReference>
<evidence type="ECO:0000256" key="7">
    <source>
        <dbReference type="ARBA" id="ARBA00025469"/>
    </source>
</evidence>
<evidence type="ECO:0000256" key="9">
    <source>
        <dbReference type="NCBIfam" id="TIGR00038"/>
    </source>
</evidence>
<dbReference type="Pfam" id="PF01132">
    <property type="entry name" value="EFP"/>
    <property type="match status" value="1"/>
</dbReference>
<dbReference type="Pfam" id="PF09285">
    <property type="entry name" value="Elong-fact-P_C"/>
    <property type="match status" value="1"/>
</dbReference>
<dbReference type="UniPathway" id="UPA00345"/>
<dbReference type="FunFam" id="2.30.30.30:FF:000003">
    <property type="entry name" value="Elongation factor P"/>
    <property type="match status" value="1"/>
</dbReference>
<keyword evidence="5 8" id="KW-0251">Elongation factor</keyword>
<evidence type="ECO:0000313" key="13">
    <source>
        <dbReference type="EMBL" id="ACZ42566.1"/>
    </source>
</evidence>
<dbReference type="Gene3D" id="2.30.30.30">
    <property type="match status" value="1"/>
</dbReference>
<comment type="pathway">
    <text evidence="2 8">Protein biosynthesis; polypeptide chain elongation.</text>
</comment>
<dbReference type="AlphaFoldDB" id="D1CCQ1"/>
<dbReference type="InterPro" id="IPR014722">
    <property type="entry name" value="Rib_uL2_dom2"/>
</dbReference>
<dbReference type="InterPro" id="IPR013185">
    <property type="entry name" value="Transl_elong_KOW-like"/>
</dbReference>
<comment type="similarity">
    <text evidence="3 8 10">Belongs to the elongation factor P family.</text>
</comment>
<dbReference type="SMART" id="SM01185">
    <property type="entry name" value="EFP"/>
    <property type="match status" value="1"/>
</dbReference>
<proteinExistence type="inferred from homology"/>
<dbReference type="PIRSF" id="PIRSF005901">
    <property type="entry name" value="EF-P"/>
    <property type="match status" value="1"/>
</dbReference>
<dbReference type="NCBIfam" id="TIGR00038">
    <property type="entry name" value="efp"/>
    <property type="match status" value="1"/>
</dbReference>
<evidence type="ECO:0000313" key="14">
    <source>
        <dbReference type="Proteomes" id="UP000000323"/>
    </source>
</evidence>
<dbReference type="Pfam" id="PF08207">
    <property type="entry name" value="EFP_N"/>
    <property type="match status" value="1"/>
</dbReference>
<dbReference type="InterPro" id="IPR015365">
    <property type="entry name" value="Elong-fact-P_C"/>
</dbReference>
<evidence type="ECO:0000256" key="6">
    <source>
        <dbReference type="ARBA" id="ARBA00022917"/>
    </source>
</evidence>
<dbReference type="OrthoDB" id="9801844at2"/>
<reference evidence="14" key="1">
    <citation type="journal article" date="2010" name="Stand. Genomic Sci.">
        <title>Complete genome sequence of 'Thermobaculum terrenum' type strain (YNP1).</title>
        <authorList>
            <person name="Kiss H."/>
            <person name="Cleland D."/>
            <person name="Lapidus A."/>
            <person name="Lucas S."/>
            <person name="Glavina Del Rio T."/>
            <person name="Nolan M."/>
            <person name="Tice H."/>
            <person name="Han C."/>
            <person name="Goodwin L."/>
            <person name="Pitluck S."/>
            <person name="Liolios K."/>
            <person name="Ivanova N."/>
            <person name="Mavromatis K."/>
            <person name="Ovchinnikova G."/>
            <person name="Pati A."/>
            <person name="Chen A."/>
            <person name="Palaniappan K."/>
            <person name="Land M."/>
            <person name="Hauser L."/>
            <person name="Chang Y."/>
            <person name="Jeffries C."/>
            <person name="Lu M."/>
            <person name="Brettin T."/>
            <person name="Detter J."/>
            <person name="Goker M."/>
            <person name="Tindall B."/>
            <person name="Beck B."/>
            <person name="McDermott T."/>
            <person name="Woyke T."/>
            <person name="Bristow J."/>
            <person name="Eisen J."/>
            <person name="Markowitz V."/>
            <person name="Hugenholtz P."/>
            <person name="Kyrpides N."/>
            <person name="Klenk H."/>
            <person name="Cheng J."/>
        </authorList>
    </citation>
    <scope>NUCLEOTIDE SEQUENCE [LARGE SCALE GENOMIC DNA]</scope>
    <source>
        <strain evidence="14">ATCC BAA-798 / YNP1</strain>
    </source>
</reference>